<evidence type="ECO:0000313" key="6">
    <source>
        <dbReference type="Proteomes" id="UP001212421"/>
    </source>
</evidence>
<dbReference type="Pfam" id="PF00440">
    <property type="entry name" value="TetR_N"/>
    <property type="match status" value="1"/>
</dbReference>
<evidence type="ECO:0000256" key="2">
    <source>
        <dbReference type="PROSITE-ProRule" id="PRU00335"/>
    </source>
</evidence>
<dbReference type="PANTHER" id="PTHR30055:SF146">
    <property type="entry name" value="HTH-TYPE TRANSCRIPTIONAL DUAL REGULATOR CECR"/>
    <property type="match status" value="1"/>
</dbReference>
<evidence type="ECO:0000256" key="1">
    <source>
        <dbReference type="ARBA" id="ARBA00023125"/>
    </source>
</evidence>
<dbReference type="EMBL" id="CP075584">
    <property type="protein sequence ID" value="WBM79104.1"/>
    <property type="molecule type" value="Genomic_DNA"/>
</dbReference>
<dbReference type="Proteomes" id="UP001212421">
    <property type="component" value="Chromosome"/>
</dbReference>
<keyword evidence="6" id="KW-1185">Reference proteome</keyword>
<accession>A0ABY7N9X8</accession>
<sequence length="246" mass="26637">MFSMLNMRTARPSPPEDLTARALIRDAAIVHFARDGFRKTSLRAIATTAGVSASLVVHHFGSKERLRAECDEFVIGNMLATAHDKASPAGLQAVIQSYLANPAEYEVDVAYLSRAISEETAAGQNFVDTIVDETEAIIRAGIADGSMNPSSDPRAEAVLITMTSLAMMTMTSHLARALGFEGRGLGQETMRRLALPSVELYTHGLYTDETVLNITRNALAVTPEPASVPGAEPMPAREYSRREDTR</sequence>
<dbReference type="InterPro" id="IPR001647">
    <property type="entry name" value="HTH_TetR"/>
</dbReference>
<evidence type="ECO:0000313" key="5">
    <source>
        <dbReference type="EMBL" id="WBM79104.1"/>
    </source>
</evidence>
<dbReference type="InterPro" id="IPR050109">
    <property type="entry name" value="HTH-type_TetR-like_transc_reg"/>
</dbReference>
<feature type="DNA-binding region" description="H-T-H motif" evidence="2">
    <location>
        <begin position="41"/>
        <end position="60"/>
    </location>
</feature>
<organism evidence="5 6">
    <name type="scientific">Cryobacterium breve</name>
    <dbReference type="NCBI Taxonomy" id="1259258"/>
    <lineage>
        <taxon>Bacteria</taxon>
        <taxon>Bacillati</taxon>
        <taxon>Actinomycetota</taxon>
        <taxon>Actinomycetes</taxon>
        <taxon>Micrococcales</taxon>
        <taxon>Microbacteriaceae</taxon>
        <taxon>Cryobacterium</taxon>
    </lineage>
</organism>
<protein>
    <submittedName>
        <fullName evidence="5">TetR/AcrR family transcriptional regulator</fullName>
    </submittedName>
</protein>
<dbReference type="SUPFAM" id="SSF48498">
    <property type="entry name" value="Tetracyclin repressor-like, C-terminal domain"/>
    <property type="match status" value="1"/>
</dbReference>
<gene>
    <name evidence="5" type="ORF">KIV56_11420</name>
</gene>
<dbReference type="Gene3D" id="1.10.357.10">
    <property type="entry name" value="Tetracycline Repressor, domain 2"/>
    <property type="match status" value="1"/>
</dbReference>
<name>A0ABY7N9X8_9MICO</name>
<dbReference type="PROSITE" id="PS50977">
    <property type="entry name" value="HTH_TETR_2"/>
    <property type="match status" value="1"/>
</dbReference>
<dbReference type="Pfam" id="PF17933">
    <property type="entry name" value="TetR_C_25"/>
    <property type="match status" value="1"/>
</dbReference>
<keyword evidence="1 2" id="KW-0238">DNA-binding</keyword>
<proteinExistence type="predicted"/>
<dbReference type="InterPro" id="IPR041484">
    <property type="entry name" value="TetR_C_25"/>
</dbReference>
<feature type="domain" description="HTH tetR-type" evidence="4">
    <location>
        <begin position="18"/>
        <end position="78"/>
    </location>
</feature>
<dbReference type="InterPro" id="IPR036271">
    <property type="entry name" value="Tet_transcr_reg_TetR-rel_C_sf"/>
</dbReference>
<feature type="region of interest" description="Disordered" evidence="3">
    <location>
        <begin position="223"/>
        <end position="246"/>
    </location>
</feature>
<dbReference type="PANTHER" id="PTHR30055">
    <property type="entry name" value="HTH-TYPE TRANSCRIPTIONAL REGULATOR RUTR"/>
    <property type="match status" value="1"/>
</dbReference>
<dbReference type="SUPFAM" id="SSF46689">
    <property type="entry name" value="Homeodomain-like"/>
    <property type="match status" value="1"/>
</dbReference>
<dbReference type="InterPro" id="IPR009057">
    <property type="entry name" value="Homeodomain-like_sf"/>
</dbReference>
<evidence type="ECO:0000256" key="3">
    <source>
        <dbReference type="SAM" id="MobiDB-lite"/>
    </source>
</evidence>
<reference evidence="5 6" key="1">
    <citation type="submission" date="2021-05" db="EMBL/GenBank/DDBJ databases">
        <authorList>
            <person name="Kumar R."/>
            <person name="Kumar A."/>
            <person name="Mukhia S."/>
        </authorList>
    </citation>
    <scope>NUCLEOTIDE SEQUENCE [LARGE SCALE GENOMIC DNA]</scope>
    <source>
        <strain evidence="5 6">ERMR7:08</strain>
    </source>
</reference>
<evidence type="ECO:0000259" key="4">
    <source>
        <dbReference type="PROSITE" id="PS50977"/>
    </source>
</evidence>